<proteinExistence type="predicted"/>
<dbReference type="AlphaFoldDB" id="A0A0L8G9W0"/>
<sequence length="57" mass="6396">MSVSRLLIIKVIQLEFEHGISSFGFVIASLSPAPKGHINYSRGTESENFEVNFTFHL</sequence>
<organism evidence="1">
    <name type="scientific">Octopus bimaculoides</name>
    <name type="common">California two-spotted octopus</name>
    <dbReference type="NCBI Taxonomy" id="37653"/>
    <lineage>
        <taxon>Eukaryota</taxon>
        <taxon>Metazoa</taxon>
        <taxon>Spiralia</taxon>
        <taxon>Lophotrochozoa</taxon>
        <taxon>Mollusca</taxon>
        <taxon>Cephalopoda</taxon>
        <taxon>Coleoidea</taxon>
        <taxon>Octopodiformes</taxon>
        <taxon>Octopoda</taxon>
        <taxon>Incirrata</taxon>
        <taxon>Octopodidae</taxon>
        <taxon>Octopus</taxon>
    </lineage>
</organism>
<dbReference type="EMBL" id="KQ423077">
    <property type="protein sequence ID" value="KOF73629.1"/>
    <property type="molecule type" value="Genomic_DNA"/>
</dbReference>
<name>A0A0L8G9W0_OCTBM</name>
<protein>
    <submittedName>
        <fullName evidence="1">Uncharacterized protein</fullName>
    </submittedName>
</protein>
<reference evidence="1" key="1">
    <citation type="submission" date="2015-07" db="EMBL/GenBank/DDBJ databases">
        <title>MeaNS - Measles Nucleotide Surveillance Program.</title>
        <authorList>
            <person name="Tran T."/>
            <person name="Druce J."/>
        </authorList>
    </citation>
    <scope>NUCLEOTIDE SEQUENCE</scope>
    <source>
        <strain evidence="1">UCB-OBI-ISO-001</strain>
        <tissue evidence="1">Gonad</tissue>
    </source>
</reference>
<evidence type="ECO:0000313" key="1">
    <source>
        <dbReference type="EMBL" id="KOF73629.1"/>
    </source>
</evidence>
<gene>
    <name evidence="1" type="ORF">OCBIM_22037606mg</name>
</gene>
<accession>A0A0L8G9W0</accession>